<name>A0A8S5STI4_9CAUD</name>
<proteinExistence type="predicted"/>
<evidence type="ECO:0000256" key="1">
    <source>
        <dbReference type="ARBA" id="ARBA00023125"/>
    </source>
</evidence>
<feature type="domain" description="HTH cro/C1-type" evidence="2">
    <location>
        <begin position="37"/>
        <end position="91"/>
    </location>
</feature>
<dbReference type="CDD" id="cd00093">
    <property type="entry name" value="HTH_XRE"/>
    <property type="match status" value="1"/>
</dbReference>
<organism evidence="3">
    <name type="scientific">Siphoviridae sp. ctFgp7</name>
    <dbReference type="NCBI Taxonomy" id="2827821"/>
    <lineage>
        <taxon>Viruses</taxon>
        <taxon>Duplodnaviria</taxon>
        <taxon>Heunggongvirae</taxon>
        <taxon>Uroviricota</taxon>
        <taxon>Caudoviricetes</taxon>
    </lineage>
</organism>
<dbReference type="InterPro" id="IPR010982">
    <property type="entry name" value="Lambda_DNA-bd_dom_sf"/>
</dbReference>
<evidence type="ECO:0000259" key="2">
    <source>
        <dbReference type="PROSITE" id="PS50943"/>
    </source>
</evidence>
<dbReference type="EMBL" id="BK032669">
    <property type="protein sequence ID" value="DAF53999.1"/>
    <property type="molecule type" value="Genomic_DNA"/>
</dbReference>
<dbReference type="SMART" id="SM00530">
    <property type="entry name" value="HTH_XRE"/>
    <property type="match status" value="1"/>
</dbReference>
<dbReference type="Gene3D" id="1.10.260.40">
    <property type="entry name" value="lambda repressor-like DNA-binding domains"/>
    <property type="match status" value="1"/>
</dbReference>
<protein>
    <submittedName>
        <fullName evidence="3">Helix-turn-helix XRE-family like protein</fullName>
    </submittedName>
</protein>
<dbReference type="InterPro" id="IPR001387">
    <property type="entry name" value="Cro/C1-type_HTH"/>
</dbReference>
<dbReference type="Pfam" id="PF01381">
    <property type="entry name" value="HTH_3"/>
    <property type="match status" value="1"/>
</dbReference>
<sequence>MLRNCPNVNTQTLQKHAFFLYLVENKILSMKDNKNNLYTIRKQKGLSQKDIAEMLGVSYQQISFLENGDRQLTDAWLERLSKALNCTKAEILGEAPVLTQRESAFLDMLRQLPAEGQLDIMTELHHKIEQLKTNKANIEKKIV</sequence>
<dbReference type="SUPFAM" id="SSF47413">
    <property type="entry name" value="lambda repressor-like DNA-binding domains"/>
    <property type="match status" value="1"/>
</dbReference>
<dbReference type="PROSITE" id="PS50943">
    <property type="entry name" value="HTH_CROC1"/>
    <property type="match status" value="1"/>
</dbReference>
<dbReference type="GO" id="GO:0003677">
    <property type="term" value="F:DNA binding"/>
    <property type="evidence" value="ECO:0007669"/>
    <property type="project" value="UniProtKB-KW"/>
</dbReference>
<dbReference type="PANTHER" id="PTHR46558">
    <property type="entry name" value="TRACRIPTIONAL REGULATORY PROTEIN-RELATED-RELATED"/>
    <property type="match status" value="1"/>
</dbReference>
<keyword evidence="1" id="KW-0238">DNA-binding</keyword>
<evidence type="ECO:0000313" key="3">
    <source>
        <dbReference type="EMBL" id="DAF53999.1"/>
    </source>
</evidence>
<accession>A0A8S5STI4</accession>
<reference evidence="3" key="1">
    <citation type="journal article" date="2021" name="Proc. Natl. Acad. Sci. U.S.A.">
        <title>A Catalog of Tens of Thousands of Viruses from Human Metagenomes Reveals Hidden Associations with Chronic Diseases.</title>
        <authorList>
            <person name="Tisza M.J."/>
            <person name="Buck C.B."/>
        </authorList>
    </citation>
    <scope>NUCLEOTIDE SEQUENCE</scope>
    <source>
        <strain evidence="3">CtFgp7</strain>
    </source>
</reference>
<dbReference type="PANTHER" id="PTHR46558:SF4">
    <property type="entry name" value="DNA-BIDING PHAGE PROTEIN"/>
    <property type="match status" value="1"/>
</dbReference>